<feature type="region of interest" description="Disordered" evidence="1">
    <location>
        <begin position="197"/>
        <end position="242"/>
    </location>
</feature>
<sequence>MGSTKGLTWFVLGWTLLSVVLGSVKQQSPGIWDALDKLRGHLAIPTADIQELYYSVVPGTDFPIYSVIPDTGFLCTSVNQAGYYADVDTRCQVFRRCPLDGVMTSYLCPNMTVFNQITLVCDWWYNVDCSQAKQFYDYSNTRLYQGVDVVLLDNQDVYNGGEGVADLLAGNYGGAPSGGSRRYGGSRGSGHVNVQSRGVSVSGEAQAESQSSGLSPLEILNAQAEAPQPARRKKHKKNRSHA</sequence>
<proteinExistence type="predicted"/>
<evidence type="ECO:0000259" key="3">
    <source>
        <dbReference type="PROSITE" id="PS50940"/>
    </source>
</evidence>
<dbReference type="AlphaFoldDB" id="A0A1W0WFV1"/>
<evidence type="ECO:0000256" key="1">
    <source>
        <dbReference type="SAM" id="MobiDB-lite"/>
    </source>
</evidence>
<keyword evidence="5" id="KW-1185">Reference proteome</keyword>
<dbReference type="InterPro" id="IPR036508">
    <property type="entry name" value="Chitin-bd_dom_sf"/>
</dbReference>
<dbReference type="InterPro" id="IPR052976">
    <property type="entry name" value="Scoloptoxin-like"/>
</dbReference>
<feature type="domain" description="Chitin-binding type-2" evidence="3">
    <location>
        <begin position="72"/>
        <end position="131"/>
    </location>
</feature>
<dbReference type="InterPro" id="IPR002557">
    <property type="entry name" value="Chitin-bd_dom"/>
</dbReference>
<keyword evidence="2" id="KW-0732">Signal</keyword>
<dbReference type="PROSITE" id="PS50940">
    <property type="entry name" value="CHIT_BIND_II"/>
    <property type="match status" value="1"/>
</dbReference>
<accession>A0A1W0WFV1</accession>
<reference evidence="5" key="1">
    <citation type="submission" date="2017-01" db="EMBL/GenBank/DDBJ databases">
        <title>Comparative genomics of anhydrobiosis in the tardigrade Hypsibius dujardini.</title>
        <authorList>
            <person name="Yoshida Y."/>
            <person name="Koutsovoulos G."/>
            <person name="Laetsch D."/>
            <person name="Stevens L."/>
            <person name="Kumar S."/>
            <person name="Horikawa D."/>
            <person name="Ishino K."/>
            <person name="Komine S."/>
            <person name="Tomita M."/>
            <person name="Blaxter M."/>
            <person name="Arakawa K."/>
        </authorList>
    </citation>
    <scope>NUCLEOTIDE SEQUENCE [LARGE SCALE GENOMIC DNA]</scope>
    <source>
        <strain evidence="5">Z151</strain>
    </source>
</reference>
<dbReference type="Proteomes" id="UP000192578">
    <property type="component" value="Unassembled WGS sequence"/>
</dbReference>
<dbReference type="PANTHER" id="PTHR22933:SF43">
    <property type="entry name" value="LP10131P"/>
    <property type="match status" value="1"/>
</dbReference>
<evidence type="ECO:0000256" key="2">
    <source>
        <dbReference type="SAM" id="SignalP"/>
    </source>
</evidence>
<comment type="caution">
    <text evidence="4">The sequence shown here is derived from an EMBL/GenBank/DDBJ whole genome shotgun (WGS) entry which is preliminary data.</text>
</comment>
<feature type="compositionally biased region" description="Basic residues" evidence="1">
    <location>
        <begin position="230"/>
        <end position="242"/>
    </location>
</feature>
<evidence type="ECO:0000313" key="5">
    <source>
        <dbReference type="Proteomes" id="UP000192578"/>
    </source>
</evidence>
<protein>
    <recommendedName>
        <fullName evidence="3">Chitin-binding type-2 domain-containing protein</fullName>
    </recommendedName>
</protein>
<dbReference type="PANTHER" id="PTHR22933">
    <property type="entry name" value="FI18007P1-RELATED"/>
    <property type="match status" value="1"/>
</dbReference>
<name>A0A1W0WFV1_HYPEX</name>
<organism evidence="4 5">
    <name type="scientific">Hypsibius exemplaris</name>
    <name type="common">Freshwater tardigrade</name>
    <dbReference type="NCBI Taxonomy" id="2072580"/>
    <lineage>
        <taxon>Eukaryota</taxon>
        <taxon>Metazoa</taxon>
        <taxon>Ecdysozoa</taxon>
        <taxon>Tardigrada</taxon>
        <taxon>Eutardigrada</taxon>
        <taxon>Parachela</taxon>
        <taxon>Hypsibioidea</taxon>
        <taxon>Hypsibiidae</taxon>
        <taxon>Hypsibius</taxon>
    </lineage>
</organism>
<gene>
    <name evidence="4" type="ORF">BV898_11765</name>
</gene>
<feature type="chain" id="PRO_5013229752" description="Chitin-binding type-2 domain-containing protein" evidence="2">
    <location>
        <begin position="23"/>
        <end position="242"/>
    </location>
</feature>
<dbReference type="EMBL" id="MTYJ01000112">
    <property type="protein sequence ID" value="OQV13993.1"/>
    <property type="molecule type" value="Genomic_DNA"/>
</dbReference>
<dbReference type="Pfam" id="PF01607">
    <property type="entry name" value="CBM_14"/>
    <property type="match status" value="1"/>
</dbReference>
<evidence type="ECO:0000313" key="4">
    <source>
        <dbReference type="EMBL" id="OQV13993.1"/>
    </source>
</evidence>
<dbReference type="GO" id="GO:0008061">
    <property type="term" value="F:chitin binding"/>
    <property type="evidence" value="ECO:0007669"/>
    <property type="project" value="InterPro"/>
</dbReference>
<dbReference type="SUPFAM" id="SSF57625">
    <property type="entry name" value="Invertebrate chitin-binding proteins"/>
    <property type="match status" value="1"/>
</dbReference>
<dbReference type="Gene3D" id="2.170.140.10">
    <property type="entry name" value="Chitin binding domain"/>
    <property type="match status" value="1"/>
</dbReference>
<feature type="signal peptide" evidence="2">
    <location>
        <begin position="1"/>
        <end position="22"/>
    </location>
</feature>
<dbReference type="OrthoDB" id="10052888at2759"/>
<dbReference type="GO" id="GO:0005576">
    <property type="term" value="C:extracellular region"/>
    <property type="evidence" value="ECO:0007669"/>
    <property type="project" value="InterPro"/>
</dbReference>